<keyword evidence="9" id="KW-0812">Transmembrane</keyword>
<feature type="transmembrane region" description="Helical" evidence="9">
    <location>
        <begin position="68"/>
        <end position="86"/>
    </location>
</feature>
<dbReference type="InterPro" id="IPR036396">
    <property type="entry name" value="Cyt_P450_sf"/>
</dbReference>
<evidence type="ECO:0000256" key="2">
    <source>
        <dbReference type="ARBA" id="ARBA00010617"/>
    </source>
</evidence>
<dbReference type="InterPro" id="IPR001128">
    <property type="entry name" value="Cyt_P450"/>
</dbReference>
<keyword evidence="6 8" id="KW-0408">Iron</keyword>
<evidence type="ECO:0000256" key="7">
    <source>
        <dbReference type="ARBA" id="ARBA00023033"/>
    </source>
</evidence>
<evidence type="ECO:0000256" key="5">
    <source>
        <dbReference type="ARBA" id="ARBA00023002"/>
    </source>
</evidence>
<dbReference type="FunFam" id="1.10.630.10:FF:000016">
    <property type="entry name" value="Cytochrome P450 78A5"/>
    <property type="match status" value="2"/>
</dbReference>
<evidence type="ECO:0000256" key="1">
    <source>
        <dbReference type="ARBA" id="ARBA00001971"/>
    </source>
</evidence>
<dbReference type="PRINTS" id="PR00385">
    <property type="entry name" value="P450"/>
</dbReference>
<dbReference type="Gene3D" id="1.10.630.10">
    <property type="entry name" value="Cytochrome P450"/>
    <property type="match status" value="2"/>
</dbReference>
<dbReference type="PANTHER" id="PTHR47946">
    <property type="entry name" value="CYTOCHROME P450 78A7-RELATED"/>
    <property type="match status" value="1"/>
</dbReference>
<dbReference type="GO" id="GO:0048608">
    <property type="term" value="P:reproductive structure development"/>
    <property type="evidence" value="ECO:0007669"/>
    <property type="project" value="UniProtKB-ARBA"/>
</dbReference>
<comment type="cofactor">
    <cofactor evidence="1 8">
        <name>heme</name>
        <dbReference type="ChEBI" id="CHEBI:30413"/>
    </cofactor>
</comment>
<keyword evidence="11" id="KW-1185">Reference proteome</keyword>
<proteinExistence type="inferred from homology"/>
<dbReference type="InterPro" id="IPR002401">
    <property type="entry name" value="Cyt_P450_E_grp-I"/>
</dbReference>
<keyword evidence="7" id="KW-0503">Monooxygenase</keyword>
<dbReference type="GO" id="GO:0005506">
    <property type="term" value="F:iron ion binding"/>
    <property type="evidence" value="ECO:0007669"/>
    <property type="project" value="InterPro"/>
</dbReference>
<reference evidence="10 11" key="1">
    <citation type="submission" date="2019-04" db="EMBL/GenBank/DDBJ databases">
        <title>An improved genome assembly and genetic linkage map for asparagus bean, Vigna unguiculata ssp. sesquipedialis.</title>
        <authorList>
            <person name="Xia Q."/>
            <person name="Zhang R."/>
            <person name="Dong Y."/>
        </authorList>
    </citation>
    <scope>NUCLEOTIDE SEQUENCE [LARGE SCALE GENOMIC DNA]</scope>
    <source>
        <tissue evidence="10">Leaf</tissue>
    </source>
</reference>
<dbReference type="GO" id="GO:0004497">
    <property type="term" value="F:monooxygenase activity"/>
    <property type="evidence" value="ECO:0007669"/>
    <property type="project" value="UniProtKB-KW"/>
</dbReference>
<dbReference type="Proteomes" id="UP000501690">
    <property type="component" value="Linkage Group LG2"/>
</dbReference>
<dbReference type="PRINTS" id="PR00463">
    <property type="entry name" value="EP450I"/>
</dbReference>
<evidence type="ECO:0000256" key="8">
    <source>
        <dbReference type="PIRSR" id="PIRSR602401-1"/>
    </source>
</evidence>
<evidence type="ECO:0000256" key="4">
    <source>
        <dbReference type="ARBA" id="ARBA00022723"/>
    </source>
</evidence>
<keyword evidence="9" id="KW-0472">Membrane</keyword>
<evidence type="ECO:0000256" key="9">
    <source>
        <dbReference type="SAM" id="Phobius"/>
    </source>
</evidence>
<dbReference type="PROSITE" id="PS00086">
    <property type="entry name" value="CYTOCHROME_P450"/>
    <property type="match status" value="2"/>
</dbReference>
<dbReference type="GO" id="GO:0020037">
    <property type="term" value="F:heme binding"/>
    <property type="evidence" value="ECO:0007669"/>
    <property type="project" value="InterPro"/>
</dbReference>
<feature type="transmembrane region" description="Helical" evidence="9">
    <location>
        <begin position="27"/>
        <end position="47"/>
    </location>
</feature>
<evidence type="ECO:0000313" key="11">
    <source>
        <dbReference type="Proteomes" id="UP000501690"/>
    </source>
</evidence>
<keyword evidence="4 8" id="KW-0479">Metal-binding</keyword>
<keyword evidence="5" id="KW-0560">Oxidoreductase</keyword>
<dbReference type="PANTHER" id="PTHR47946:SF14">
    <property type="entry name" value="CYTOCHROME P450 FAMILY PROTEIN"/>
    <property type="match status" value="1"/>
</dbReference>
<dbReference type="AlphaFoldDB" id="A0A4D6KW02"/>
<evidence type="ECO:0000256" key="6">
    <source>
        <dbReference type="ARBA" id="ARBA00023004"/>
    </source>
</evidence>
<keyword evidence="3 8" id="KW-0349">Heme</keyword>
<dbReference type="SUPFAM" id="SSF48264">
    <property type="entry name" value="Cytochrome P450"/>
    <property type="match status" value="2"/>
</dbReference>
<comment type="similarity">
    <text evidence="2">Belongs to the cytochrome P450 family.</text>
</comment>
<dbReference type="Pfam" id="PF00067">
    <property type="entry name" value="p450"/>
    <property type="match status" value="2"/>
</dbReference>
<evidence type="ECO:0000256" key="3">
    <source>
        <dbReference type="ARBA" id="ARBA00022617"/>
    </source>
</evidence>
<dbReference type="CDD" id="cd11076">
    <property type="entry name" value="CYP78"/>
    <property type="match status" value="1"/>
</dbReference>
<organism evidence="10 11">
    <name type="scientific">Vigna unguiculata</name>
    <name type="common">Cowpea</name>
    <dbReference type="NCBI Taxonomy" id="3917"/>
    <lineage>
        <taxon>Eukaryota</taxon>
        <taxon>Viridiplantae</taxon>
        <taxon>Streptophyta</taxon>
        <taxon>Embryophyta</taxon>
        <taxon>Tracheophyta</taxon>
        <taxon>Spermatophyta</taxon>
        <taxon>Magnoliopsida</taxon>
        <taxon>eudicotyledons</taxon>
        <taxon>Gunneridae</taxon>
        <taxon>Pentapetalae</taxon>
        <taxon>rosids</taxon>
        <taxon>fabids</taxon>
        <taxon>Fabales</taxon>
        <taxon>Fabaceae</taxon>
        <taxon>Papilionoideae</taxon>
        <taxon>50 kb inversion clade</taxon>
        <taxon>NPAAA clade</taxon>
        <taxon>indigoferoid/millettioid clade</taxon>
        <taxon>Phaseoleae</taxon>
        <taxon>Vigna</taxon>
    </lineage>
</organism>
<dbReference type="GO" id="GO:0016705">
    <property type="term" value="F:oxidoreductase activity, acting on paired donors, with incorporation or reduction of molecular oxygen"/>
    <property type="evidence" value="ECO:0007669"/>
    <property type="project" value="InterPro"/>
</dbReference>
<keyword evidence="9" id="KW-1133">Transmembrane helix</keyword>
<gene>
    <name evidence="10" type="ORF">DEO72_LG2g1116</name>
</gene>
<feature type="binding site" description="axial binding residue" evidence="8">
    <location>
        <position position="475"/>
    </location>
    <ligand>
        <name>heme</name>
        <dbReference type="ChEBI" id="CHEBI:30413"/>
    </ligand>
    <ligandPart>
        <name>Fe</name>
        <dbReference type="ChEBI" id="CHEBI:18248"/>
    </ligandPart>
</feature>
<dbReference type="EMBL" id="CP039346">
    <property type="protein sequence ID" value="QCD80793.1"/>
    <property type="molecule type" value="Genomic_DNA"/>
</dbReference>
<name>A0A4D6KW02_VIGUN</name>
<evidence type="ECO:0000313" key="10">
    <source>
        <dbReference type="EMBL" id="QCD80793.1"/>
    </source>
</evidence>
<protein>
    <submittedName>
        <fullName evidence="10">Cytochrome P450</fullName>
    </submittedName>
</protein>
<sequence length="956" mass="107191">MSSELCSLFLPLSACSAMLTFDVFIGVMSLVAIFGYWLVPGGLAWALSKFRQGKPLTNKPAIPGPSGFPVVGLVYAFTGSLTHRVLAKLAHTFDAKPLMAFSVGFTRFIISSHPDTAKEILSSSAFADRPIKESAYELLFHRAMGFAPYGEYWRNLRRISATHMFSPKRIAASGGFRSEVGAQMVKDIVDLMRRDGEVEVRKVLHFASLNNVMMSVFGKSYVFGEGGDGCELEELVSEGYELLGVFNWSDHFPLLGRLDLQGVRKRCRSLVERVNVFVGKIIAEHREKRAAAGEDKAKEDNESSGDFVDVLLDLEKENRLQHSDMVAVLWEMIFRGTDTVAILLEWILARMVLHPEIQAKAQSEIDSVVGCERSVNDDDLAKLPYVRAIVKETLRMHPPGPLLSWARFSIHDTEIGNHFVPAGTTAMVNMWAITHDEEVWSEPEEFKPERFVKEEVHMMGSDLRLAPFGSGRRVCPGKAMGLATVEVWVAMLLQKLKWMGGDCGVDLSERLELSMKMKCSLITKVVRRHALFVPSILSSSAFADRPIKESAYELLFHRAMGFAPYGEYWRNLRRISATHMFSPKRIAASGGFRSEVGAQMVKDIVDLMRRDGEVEVRKVLHFASLNNVMMSVFGKSYVFGEGGDGCELEELVSEGYELLGVFNWSDHFPLLGRLDLQGVRKRCRSLVERVNVFVGKIIAEHREKRAAAGEDKAKEDNESSGDFVDVLLDLEKENRLQHSDMVAVLWEMIFRGTDTVAILLEWILARMVLHPEIQAKAQSEIDSVVGCERSVNDDDLAKLPYVRAIVKETLRMHPPGPLLSWARFSIHDTEIGNHFVPAGTTAMVNMWAITHDEEVWSEPEEFKPERFVKEEVHMMGSDLRLAPFGSGRRVCPGKAMGLATVEVWVAMLLQKLKWMGGDCGVDLSERLELSMKMKCSLITKVVRRHALFVPSVTHSA</sequence>
<dbReference type="InterPro" id="IPR017972">
    <property type="entry name" value="Cyt_P450_CS"/>
</dbReference>
<dbReference type="InterPro" id="IPR051996">
    <property type="entry name" value="Cytochrome_P450_78A"/>
</dbReference>
<accession>A0A4D6KW02</accession>